<dbReference type="InterPro" id="IPR019412">
    <property type="entry name" value="IML2/TPR_39"/>
</dbReference>
<reference evidence="2 3" key="2">
    <citation type="submission" date="2018-11" db="EMBL/GenBank/DDBJ databases">
        <authorList>
            <consortium name="Pathogen Informatics"/>
        </authorList>
    </citation>
    <scope>NUCLEOTIDE SEQUENCE [LARGE SCALE GENOMIC DNA]</scope>
</reference>
<evidence type="ECO:0000313" key="2">
    <source>
        <dbReference type="EMBL" id="VDO04430.1"/>
    </source>
</evidence>
<dbReference type="AlphaFoldDB" id="A0A0R3TMD4"/>
<reference evidence="4" key="1">
    <citation type="submission" date="2016-04" db="UniProtKB">
        <authorList>
            <consortium name="WormBaseParasite"/>
        </authorList>
    </citation>
    <scope>IDENTIFICATION</scope>
</reference>
<gene>
    <name evidence="2" type="ORF">HNAJ_LOCUS8466</name>
</gene>
<dbReference type="PANTHER" id="PTHR31859:SF9">
    <property type="entry name" value="TETRATRICOPEPTIDE REPEAT PROTEIN 39B"/>
    <property type="match status" value="1"/>
</dbReference>
<dbReference type="PANTHER" id="PTHR31859">
    <property type="entry name" value="TETRATRICOPEPTIDE REPEAT PROTEIN 39 FAMILY MEMBER"/>
    <property type="match status" value="1"/>
</dbReference>
<protein>
    <submittedName>
        <fullName evidence="4">TPR_REGION domain-containing protein</fullName>
    </submittedName>
</protein>
<evidence type="ECO:0000313" key="4">
    <source>
        <dbReference type="WBParaSite" id="HNAJ_0000847001-mRNA-1"/>
    </source>
</evidence>
<dbReference type="WBParaSite" id="HNAJ_0000847001-mRNA-1">
    <property type="protein sequence ID" value="HNAJ_0000847001-mRNA-1"/>
    <property type="gene ID" value="HNAJ_0000847001"/>
</dbReference>
<sequence>MFRANHSMYHAVSYGTMLHLQATATLEPKDLEEATKHIKYAVKVCLKKRRKGKFADNFAKSTVKARNAFYASYTDEEAHAELCYAESLLQWVFLAVLQDEKLVTLIRSSIKLRECYKCYRTCWKIKKSKDWEGRSTRSSFECGVLMGVGAFNLELGLQLLWEGSKIAHGVRDPLCALIILVYDLYATQMTGDTACHTIGDEVTALADARKLLPAWIEKFPNSAFFTFLRGRLAQITSDFPLEFLIRSDSIFYFRFASHNDTCRPILCRKPDSLIIRLCVDPAPCIEVNYDCIKLFKERRAQLDDDPRRGKPNSARYQENNSLVQDGRVTIEEIANKIESARKLTFSILTENLGLSKLSVSTAKDYFFKSISAQSDFINFHHICYWELMWCHCVQGEWMDAMKYAERLSCESKWSHATYRYLKAAFIIQFLDDEQRASLSDNASNPSTAVPIETDPKDYADGGTLCHHVDELLESVPQMIQRIAGKSLPIEKFAMKKAVRYFEQGNRLTLPGLELMYLWNGFKVISNNTTLLNKFLLIIESKIHSLVASQNKITNFTEDFSVATLLKGVCLRCLKKNFQAKMCFTEVIMNEKSIKLDRYVLPFSEVELCQIAMEEGDLDEAKTHLDKAWTYSKYSLEARLHFRLHSLTAQHKTMKEAKRRISKSMNTTPAGSWHSGLNRYNDGDDNPFDIEFNSRLDSLADPITLELGDDK</sequence>
<organism evidence="4">
    <name type="scientific">Rodentolepis nana</name>
    <name type="common">Dwarf tapeworm</name>
    <name type="synonym">Hymenolepis nana</name>
    <dbReference type="NCBI Taxonomy" id="102285"/>
    <lineage>
        <taxon>Eukaryota</taxon>
        <taxon>Metazoa</taxon>
        <taxon>Spiralia</taxon>
        <taxon>Lophotrochozoa</taxon>
        <taxon>Platyhelminthes</taxon>
        <taxon>Cestoda</taxon>
        <taxon>Eucestoda</taxon>
        <taxon>Cyclophyllidea</taxon>
        <taxon>Hymenolepididae</taxon>
        <taxon>Rodentolepis</taxon>
    </lineage>
</organism>
<accession>A0A0R3TMD4</accession>
<name>A0A0R3TMD4_RODNA</name>
<evidence type="ECO:0000256" key="1">
    <source>
        <dbReference type="SAM" id="MobiDB-lite"/>
    </source>
</evidence>
<proteinExistence type="predicted"/>
<dbReference type="Proteomes" id="UP000278807">
    <property type="component" value="Unassembled WGS sequence"/>
</dbReference>
<dbReference type="STRING" id="102285.A0A0R3TMD4"/>
<keyword evidence="3" id="KW-1185">Reference proteome</keyword>
<dbReference type="Pfam" id="PF10300">
    <property type="entry name" value="Iml2-TPR_39"/>
    <property type="match status" value="2"/>
</dbReference>
<evidence type="ECO:0000313" key="3">
    <source>
        <dbReference type="Proteomes" id="UP000278807"/>
    </source>
</evidence>
<dbReference type="OrthoDB" id="43460at2759"/>
<feature type="region of interest" description="Disordered" evidence="1">
    <location>
        <begin position="659"/>
        <end position="678"/>
    </location>
</feature>
<dbReference type="EMBL" id="UZAE01012299">
    <property type="protein sequence ID" value="VDO04430.1"/>
    <property type="molecule type" value="Genomic_DNA"/>
</dbReference>